<dbReference type="Gene3D" id="1.20.120.330">
    <property type="entry name" value="Nucleotidyltransferases domain 2"/>
    <property type="match status" value="1"/>
</dbReference>
<dbReference type="Pfam" id="PF18576">
    <property type="entry name" value="HTH_52"/>
    <property type="match status" value="1"/>
</dbReference>
<dbReference type="Proteomes" id="UP000290649">
    <property type="component" value="Unassembled WGS sequence"/>
</dbReference>
<feature type="domain" description="YgxA-like substrate binding" evidence="3">
    <location>
        <begin position="121"/>
        <end position="219"/>
    </location>
</feature>
<dbReference type="InterPro" id="IPR041143">
    <property type="entry name" value="YgxA_HTH"/>
</dbReference>
<dbReference type="Pfam" id="PF14540">
    <property type="entry name" value="NTF-like"/>
    <property type="match status" value="1"/>
</dbReference>
<protein>
    <recommendedName>
        <fullName evidence="6">Nucleotidyltransferase-like domain-containing protein</fullName>
    </recommendedName>
</protein>
<evidence type="ECO:0000259" key="2">
    <source>
        <dbReference type="Pfam" id="PF18576"/>
    </source>
</evidence>
<dbReference type="Gene3D" id="1.10.10.10">
    <property type="entry name" value="Winged helix-like DNA-binding domain superfamily/Winged helix DNA-binding domain"/>
    <property type="match status" value="1"/>
</dbReference>
<accession>A0A4Q0VSV0</accession>
<gene>
    <name evidence="4" type="ORF">DS745_12925</name>
</gene>
<dbReference type="AlphaFoldDB" id="A0A4Q0VSV0"/>
<evidence type="ECO:0000313" key="4">
    <source>
        <dbReference type="EMBL" id="RXJ00426.1"/>
    </source>
</evidence>
<dbReference type="Pfam" id="PF22339">
    <property type="entry name" value="YgxA-like_sub_bind"/>
    <property type="match status" value="1"/>
</dbReference>
<dbReference type="InterPro" id="IPR036388">
    <property type="entry name" value="WH-like_DNA-bd_sf"/>
</dbReference>
<name>A0A4Q0VSV0_9BACI</name>
<dbReference type="InterPro" id="IPR029348">
    <property type="entry name" value="NTF-like"/>
</dbReference>
<dbReference type="InterPro" id="IPR043519">
    <property type="entry name" value="NT_sf"/>
</dbReference>
<comment type="caution">
    <text evidence="4">The sequence shown here is derived from an EMBL/GenBank/DDBJ whole genome shotgun (WGS) entry which is preliminary data.</text>
</comment>
<evidence type="ECO:0000259" key="1">
    <source>
        <dbReference type="Pfam" id="PF14540"/>
    </source>
</evidence>
<dbReference type="EMBL" id="QOUX01000039">
    <property type="protein sequence ID" value="RXJ00426.1"/>
    <property type="molecule type" value="Genomic_DNA"/>
</dbReference>
<keyword evidence="5" id="KW-1185">Reference proteome</keyword>
<dbReference type="Gene3D" id="3.30.460.10">
    <property type="entry name" value="Beta Polymerase, domain 2"/>
    <property type="match status" value="1"/>
</dbReference>
<feature type="domain" description="Nucleotidyltransferase-like" evidence="1">
    <location>
        <begin position="10"/>
        <end position="115"/>
    </location>
</feature>
<feature type="domain" description="YgxA-like helix-turn-helix" evidence="2">
    <location>
        <begin position="225"/>
        <end position="287"/>
    </location>
</feature>
<proteinExistence type="predicted"/>
<sequence length="289" mass="33851">MVRLGGKYLEHLLEVTIRQTINDDNTVGLLYVDKETSDDTELDAVLIRIVKTPEHDTLLHYNNATKSVEYRIVELERISRILVNGQDRRLVEWLINGKIVSEKEESISTLRKEILDKNKRYKIAVEFSRLVRKYTEAKRLFDKGHFLDAFNSILYSLHHLARISVIEHGIYPEVTVWQQVKKLEPEIYKLYDEMVTGEESIEKRIDLLLIALHFAITSKTKTGSSHLIEVMKESDRPWSIEALSGHHSLKEYGDDLVVLLEYLVQKGIIDFVKYETELEGVYFRHYYIK</sequence>
<reference evidence="4 5" key="1">
    <citation type="journal article" date="2019" name="Int. J. Syst. Evol. Microbiol.">
        <title>Anaerobacillus alkaliphilus sp. nov., a novel alkaliphilic and moderately halophilic bacterium.</title>
        <authorList>
            <person name="Borsodi A.K."/>
            <person name="Aszalos J.M."/>
            <person name="Bihari P."/>
            <person name="Nagy I."/>
            <person name="Schumann P."/>
            <person name="Sproer C."/>
            <person name="Kovacs A.L."/>
            <person name="Boka K."/>
            <person name="Dobosy P."/>
            <person name="Ovari M."/>
            <person name="Szili-Kovacs T."/>
            <person name="Toth E."/>
        </authorList>
    </citation>
    <scope>NUCLEOTIDE SEQUENCE [LARGE SCALE GENOMIC DNA]</scope>
    <source>
        <strain evidence="4 5">B16-10</strain>
    </source>
</reference>
<evidence type="ECO:0008006" key="6">
    <source>
        <dbReference type="Google" id="ProtNLM"/>
    </source>
</evidence>
<evidence type="ECO:0000259" key="3">
    <source>
        <dbReference type="Pfam" id="PF22339"/>
    </source>
</evidence>
<dbReference type="OrthoDB" id="2350973at2"/>
<organism evidence="4 5">
    <name type="scientific">Anaerobacillus alkaliphilus</name>
    <dbReference type="NCBI Taxonomy" id="1548597"/>
    <lineage>
        <taxon>Bacteria</taxon>
        <taxon>Bacillati</taxon>
        <taxon>Bacillota</taxon>
        <taxon>Bacilli</taxon>
        <taxon>Bacillales</taxon>
        <taxon>Bacillaceae</taxon>
        <taxon>Anaerobacillus</taxon>
    </lineage>
</organism>
<evidence type="ECO:0000313" key="5">
    <source>
        <dbReference type="Proteomes" id="UP000290649"/>
    </source>
</evidence>
<dbReference type="InterPro" id="IPR054515">
    <property type="entry name" value="YgxA-like_substrate-bd"/>
</dbReference>